<dbReference type="PANTHER" id="PTHR13119">
    <property type="entry name" value="ZINC FINGER CCCH DOMAIN-CONTAINING PROTEI"/>
    <property type="match status" value="1"/>
</dbReference>
<sequence length="529" mass="58029">MVNQKEHFNIQQTVSATASQFQVDRGQCKQHVFEGFQSSLNNSVAAEVPKPVEDRKEWELNIDSEKEKKEMGSLPSVLTSSPMGYHHMTEDKEMKEREVCFQKVSEPIDLSSDEDMISAVLNVSEYGGEGSSLLYSLLDAKHDVQHEDKQLEKTICTSNAMNSSNHIIADGEISGDFRIDNKSFDQFLEDASPLEENKAEEVHNPKNVTEKTVFPWKVQNGEKEEDSESTAFVANTLHNMNNGGEVEPSGSDANGLSCKAEVAISGKHSTPEKACGISTILQPGTSKSKDSGDKEVVELPATLPCKVVQFLEDKVTGNCGIMSTVKQEAVVSRKKKRGPPSEEKKARKKKKERKKQAEKNRRLGVKRLKLQPALKPKIVTYCRHYLKGRCQEMPAKEDLPAASNVCTPEQKPSASSGSTNFNKHLKINGIYPLQHNVFSDLVGIRLSENTRHDVADTVVKQPKLAPKGVSFFNVAKSALVNSSELNQGISTPRRSDGLQNGNQTDQSASGAAQISGDSNENAACGTKGN</sequence>
<gene>
    <name evidence="3" type="ORF">O6P43_022425</name>
</gene>
<dbReference type="InterPro" id="IPR045124">
    <property type="entry name" value="Su(sable)-like"/>
</dbReference>
<dbReference type="GO" id="GO:0045892">
    <property type="term" value="P:negative regulation of DNA-templated transcription"/>
    <property type="evidence" value="ECO:0007669"/>
    <property type="project" value="InterPro"/>
</dbReference>
<protein>
    <submittedName>
        <fullName evidence="3">Zinc finger CCCH domain-containing protein 65</fullName>
    </submittedName>
</protein>
<dbReference type="PANTHER" id="PTHR13119:SF12">
    <property type="entry name" value="PROTEIN SUPPRESSOR OF SABLE"/>
    <property type="match status" value="1"/>
</dbReference>
<dbReference type="EMBL" id="JARAOO010000009">
    <property type="protein sequence ID" value="KAJ7955908.1"/>
    <property type="molecule type" value="Genomic_DNA"/>
</dbReference>
<comment type="caution">
    <text evidence="3">The sequence shown here is derived from an EMBL/GenBank/DDBJ whole genome shotgun (WGS) entry which is preliminary data.</text>
</comment>
<dbReference type="AlphaFoldDB" id="A0AAD7LD36"/>
<keyword evidence="1" id="KW-0677">Repeat</keyword>
<feature type="compositionally biased region" description="Polar residues" evidence="2">
    <location>
        <begin position="485"/>
        <end position="521"/>
    </location>
</feature>
<dbReference type="Proteomes" id="UP001163823">
    <property type="component" value="Chromosome 9"/>
</dbReference>
<proteinExistence type="predicted"/>
<evidence type="ECO:0000313" key="3">
    <source>
        <dbReference type="EMBL" id="KAJ7955908.1"/>
    </source>
</evidence>
<evidence type="ECO:0000256" key="2">
    <source>
        <dbReference type="SAM" id="MobiDB-lite"/>
    </source>
</evidence>
<keyword evidence="4" id="KW-1185">Reference proteome</keyword>
<feature type="region of interest" description="Disordered" evidence="2">
    <location>
        <begin position="485"/>
        <end position="529"/>
    </location>
</feature>
<accession>A0AAD7LD36</accession>
<organism evidence="3 4">
    <name type="scientific">Quillaja saponaria</name>
    <name type="common">Soap bark tree</name>
    <dbReference type="NCBI Taxonomy" id="32244"/>
    <lineage>
        <taxon>Eukaryota</taxon>
        <taxon>Viridiplantae</taxon>
        <taxon>Streptophyta</taxon>
        <taxon>Embryophyta</taxon>
        <taxon>Tracheophyta</taxon>
        <taxon>Spermatophyta</taxon>
        <taxon>Magnoliopsida</taxon>
        <taxon>eudicotyledons</taxon>
        <taxon>Gunneridae</taxon>
        <taxon>Pentapetalae</taxon>
        <taxon>rosids</taxon>
        <taxon>fabids</taxon>
        <taxon>Fabales</taxon>
        <taxon>Quillajaceae</taxon>
        <taxon>Quillaja</taxon>
    </lineage>
</organism>
<dbReference type="KEGG" id="qsa:O6P43_022425"/>
<evidence type="ECO:0000313" key="4">
    <source>
        <dbReference type="Proteomes" id="UP001163823"/>
    </source>
</evidence>
<dbReference type="GO" id="GO:0005634">
    <property type="term" value="C:nucleus"/>
    <property type="evidence" value="ECO:0007669"/>
    <property type="project" value="TreeGrafter"/>
</dbReference>
<feature type="region of interest" description="Disordered" evidence="2">
    <location>
        <begin position="330"/>
        <end position="363"/>
    </location>
</feature>
<evidence type="ECO:0000256" key="1">
    <source>
        <dbReference type="ARBA" id="ARBA00022737"/>
    </source>
</evidence>
<dbReference type="GO" id="GO:0003723">
    <property type="term" value="F:RNA binding"/>
    <property type="evidence" value="ECO:0007669"/>
    <property type="project" value="InterPro"/>
</dbReference>
<reference evidence="3" key="1">
    <citation type="journal article" date="2023" name="Science">
        <title>Elucidation of the pathway for biosynthesis of saponin adjuvants from the soapbark tree.</title>
        <authorList>
            <person name="Reed J."/>
            <person name="Orme A."/>
            <person name="El-Demerdash A."/>
            <person name="Owen C."/>
            <person name="Martin L.B.B."/>
            <person name="Misra R.C."/>
            <person name="Kikuchi S."/>
            <person name="Rejzek M."/>
            <person name="Martin A.C."/>
            <person name="Harkess A."/>
            <person name="Leebens-Mack J."/>
            <person name="Louveau T."/>
            <person name="Stephenson M.J."/>
            <person name="Osbourn A."/>
        </authorList>
    </citation>
    <scope>NUCLEOTIDE SEQUENCE</scope>
    <source>
        <strain evidence="3">S10</strain>
    </source>
</reference>
<name>A0AAD7LD36_QUISA</name>